<dbReference type="AlphaFoldDB" id="A0AAU7U8K1"/>
<evidence type="ECO:0000259" key="2">
    <source>
        <dbReference type="Pfam" id="PF13473"/>
    </source>
</evidence>
<gene>
    <name evidence="3" type="ORF">ABOD76_15385</name>
</gene>
<dbReference type="EMBL" id="CP158299">
    <property type="protein sequence ID" value="XBV84811.1"/>
    <property type="molecule type" value="Genomic_DNA"/>
</dbReference>
<keyword evidence="1" id="KW-0732">Signal</keyword>
<feature type="chain" id="PRO_5043829196" evidence="1">
    <location>
        <begin position="26"/>
        <end position="126"/>
    </location>
</feature>
<dbReference type="Gene3D" id="2.60.40.420">
    <property type="entry name" value="Cupredoxins - blue copper proteins"/>
    <property type="match status" value="1"/>
</dbReference>
<proteinExistence type="predicted"/>
<dbReference type="KEGG" id="dsc:ABOD76_15385"/>
<dbReference type="InterPro" id="IPR028096">
    <property type="entry name" value="EfeO_Cupredoxin"/>
</dbReference>
<sequence>MNGMLKGLMAAAALTVLAPAALMQAASAPQTVVVKLSEWSLGAKTITVKGTMARFEVENDGQYPHDFRIQAMIGDKMVELATPVLKKGEKAVLIASLPAGTYNAYCDLPTHADKGMKANLTFEAAK</sequence>
<dbReference type="Pfam" id="PF13473">
    <property type="entry name" value="Cupredoxin_1"/>
    <property type="match status" value="1"/>
</dbReference>
<name>A0AAU7U8K1_9DEIO</name>
<evidence type="ECO:0000256" key="1">
    <source>
        <dbReference type="SAM" id="SignalP"/>
    </source>
</evidence>
<protein>
    <submittedName>
        <fullName evidence="3">Cupredoxin domain-containing protein</fullName>
    </submittedName>
</protein>
<dbReference type="RefSeq" id="WP_350242848.1">
    <property type="nucleotide sequence ID" value="NZ_CP158299.1"/>
</dbReference>
<feature type="signal peptide" evidence="1">
    <location>
        <begin position="1"/>
        <end position="25"/>
    </location>
</feature>
<dbReference type="InterPro" id="IPR008972">
    <property type="entry name" value="Cupredoxin"/>
</dbReference>
<accession>A0AAU7U8K1</accession>
<organism evidence="3">
    <name type="scientific">Deinococcus sonorensis KR-87</name>
    <dbReference type="NCBI Taxonomy" id="694439"/>
    <lineage>
        <taxon>Bacteria</taxon>
        <taxon>Thermotogati</taxon>
        <taxon>Deinococcota</taxon>
        <taxon>Deinococci</taxon>
        <taxon>Deinococcales</taxon>
        <taxon>Deinococcaceae</taxon>
        <taxon>Deinococcus</taxon>
    </lineage>
</organism>
<evidence type="ECO:0000313" key="3">
    <source>
        <dbReference type="EMBL" id="XBV84811.1"/>
    </source>
</evidence>
<dbReference type="SUPFAM" id="SSF49503">
    <property type="entry name" value="Cupredoxins"/>
    <property type="match status" value="1"/>
</dbReference>
<reference evidence="3" key="1">
    <citation type="submission" date="2024-06" db="EMBL/GenBank/DDBJ databases">
        <title>Draft Genome Sequence of Deinococcus sonorensis Type Strain KR-87, a Biofilm Producing Representative of the Genus Deinococcus.</title>
        <authorList>
            <person name="Boren L.S."/>
            <person name="Grosso R.A."/>
            <person name="Hugenberg-Cox A.N."/>
            <person name="Hill J.T.E."/>
            <person name="Albert C.M."/>
            <person name="Tuohy J.M."/>
        </authorList>
    </citation>
    <scope>NUCLEOTIDE SEQUENCE</scope>
    <source>
        <strain evidence="3">KR-87</strain>
    </source>
</reference>
<feature type="domain" description="EfeO-type cupredoxin-like" evidence="2">
    <location>
        <begin position="11"/>
        <end position="115"/>
    </location>
</feature>